<evidence type="ECO:0000259" key="9">
    <source>
        <dbReference type="Pfam" id="PF01694"/>
    </source>
</evidence>
<feature type="domain" description="Peptidase S54 rhomboid" evidence="9">
    <location>
        <begin position="75"/>
        <end position="214"/>
    </location>
</feature>
<dbReference type="Gene3D" id="1.20.1540.10">
    <property type="entry name" value="Rhomboid-like"/>
    <property type="match status" value="1"/>
</dbReference>
<sequence length="228" mass="24662">MQDMNAAPLNPLPMVVWVLALPMIAMELVLAAAGAGLVGGAEGIGWRLQALERFAFSPDLMRYLLDTGQYPLDGMHRLVSYPFVHGSLTHVLFVVVILLALGKMVGEVFRWWAVLLIFFASAIGGALVYTLILPGVRAPLIGGYPPVYGLIGGFTFLLWVNLAAVGANKYRAFTLIGFLLGIQLIFGLLFGGGYEWVADLTGFATGFALSFVVSPGGWGRVLEKMRQR</sequence>
<dbReference type="RefSeq" id="WP_164613411.1">
    <property type="nucleotide sequence ID" value="NZ_JAAIKE010000005.1"/>
</dbReference>
<dbReference type="GO" id="GO:0006508">
    <property type="term" value="P:proteolysis"/>
    <property type="evidence" value="ECO:0007669"/>
    <property type="project" value="UniProtKB-KW"/>
</dbReference>
<dbReference type="EMBL" id="JAAIKE010000005">
    <property type="protein sequence ID" value="NEX47560.1"/>
    <property type="molecule type" value="Genomic_DNA"/>
</dbReference>
<feature type="transmembrane region" description="Helical" evidence="8">
    <location>
        <begin position="147"/>
        <end position="165"/>
    </location>
</feature>
<feature type="transmembrane region" description="Helical" evidence="8">
    <location>
        <begin position="200"/>
        <end position="222"/>
    </location>
</feature>
<keyword evidence="11" id="KW-1185">Reference proteome</keyword>
<keyword evidence="6 8" id="KW-1133">Transmembrane helix</keyword>
<proteinExistence type="predicted"/>
<keyword evidence="3 8" id="KW-0812">Transmembrane</keyword>
<evidence type="ECO:0000256" key="5">
    <source>
        <dbReference type="ARBA" id="ARBA00022825"/>
    </source>
</evidence>
<dbReference type="PANTHER" id="PTHR22936">
    <property type="entry name" value="RHOMBOID-RELATED"/>
    <property type="match status" value="1"/>
</dbReference>
<dbReference type="AlphaFoldDB" id="A0A6B3RNC6"/>
<dbReference type="SUPFAM" id="SSF144091">
    <property type="entry name" value="Rhomboid-like"/>
    <property type="match status" value="1"/>
</dbReference>
<evidence type="ECO:0000256" key="1">
    <source>
        <dbReference type="ARBA" id="ARBA00004141"/>
    </source>
</evidence>
<dbReference type="InterPro" id="IPR035952">
    <property type="entry name" value="Rhomboid-like_sf"/>
</dbReference>
<dbReference type="InterPro" id="IPR022764">
    <property type="entry name" value="Peptidase_S54_rhomboid_dom"/>
</dbReference>
<evidence type="ECO:0000313" key="10">
    <source>
        <dbReference type="EMBL" id="NEX47560.1"/>
    </source>
</evidence>
<evidence type="ECO:0000256" key="3">
    <source>
        <dbReference type="ARBA" id="ARBA00022692"/>
    </source>
</evidence>
<feature type="transmembrane region" description="Helical" evidence="8">
    <location>
        <begin position="12"/>
        <end position="38"/>
    </location>
</feature>
<dbReference type="Pfam" id="PF01694">
    <property type="entry name" value="Rhomboid"/>
    <property type="match status" value="1"/>
</dbReference>
<comment type="subcellular location">
    <subcellularLocation>
        <location evidence="1">Membrane</location>
        <topology evidence="1">Multi-pass membrane protein</topology>
    </subcellularLocation>
</comment>
<organism evidence="10 11">
    <name type="scientific">Pseudotabrizicola algicola</name>
    <dbReference type="NCBI Taxonomy" id="2709381"/>
    <lineage>
        <taxon>Bacteria</taxon>
        <taxon>Pseudomonadati</taxon>
        <taxon>Pseudomonadota</taxon>
        <taxon>Alphaproteobacteria</taxon>
        <taxon>Rhodobacterales</taxon>
        <taxon>Paracoccaceae</taxon>
        <taxon>Pseudotabrizicola</taxon>
    </lineage>
</organism>
<keyword evidence="4" id="KW-0378">Hydrolase</keyword>
<protein>
    <submittedName>
        <fullName evidence="10">Rhomboid family intramembrane serine protease</fullName>
    </submittedName>
</protein>
<feature type="transmembrane region" description="Helical" evidence="8">
    <location>
        <begin position="113"/>
        <end position="135"/>
    </location>
</feature>
<dbReference type="InterPro" id="IPR002610">
    <property type="entry name" value="Peptidase_S54_rhomboid-like"/>
</dbReference>
<dbReference type="Proteomes" id="UP000481421">
    <property type="component" value="Unassembled WGS sequence"/>
</dbReference>
<evidence type="ECO:0000313" key="11">
    <source>
        <dbReference type="Proteomes" id="UP000481421"/>
    </source>
</evidence>
<evidence type="ECO:0000256" key="8">
    <source>
        <dbReference type="SAM" id="Phobius"/>
    </source>
</evidence>
<comment type="caution">
    <text evidence="10">The sequence shown here is derived from an EMBL/GenBank/DDBJ whole genome shotgun (WGS) entry which is preliminary data.</text>
</comment>
<keyword evidence="5" id="KW-0720">Serine protease</keyword>
<reference evidence="10 11" key="1">
    <citation type="submission" date="2020-02" db="EMBL/GenBank/DDBJ databases">
        <title>Rhodobacter algicola sp. nov., isolated from microalga culture.</title>
        <authorList>
            <person name="Park C.-Y."/>
        </authorList>
    </citation>
    <scope>NUCLEOTIDE SEQUENCE [LARGE SCALE GENOMIC DNA]</scope>
    <source>
        <strain evidence="10 11">ETT8</strain>
    </source>
</reference>
<keyword evidence="7 8" id="KW-0472">Membrane</keyword>
<feature type="transmembrane region" description="Helical" evidence="8">
    <location>
        <begin position="79"/>
        <end position="101"/>
    </location>
</feature>
<evidence type="ECO:0000256" key="7">
    <source>
        <dbReference type="ARBA" id="ARBA00023136"/>
    </source>
</evidence>
<feature type="transmembrane region" description="Helical" evidence="8">
    <location>
        <begin position="172"/>
        <end position="194"/>
    </location>
</feature>
<name>A0A6B3RNC6_9RHOB</name>
<gene>
    <name evidence="10" type="ORF">G3572_15210</name>
</gene>
<evidence type="ECO:0000256" key="6">
    <source>
        <dbReference type="ARBA" id="ARBA00022989"/>
    </source>
</evidence>
<accession>A0A6B3RNC6</accession>
<evidence type="ECO:0000256" key="2">
    <source>
        <dbReference type="ARBA" id="ARBA00022670"/>
    </source>
</evidence>
<dbReference type="PANTHER" id="PTHR22936:SF69">
    <property type="entry name" value="RHOMBOID-LIKE PROTEIN"/>
    <property type="match status" value="1"/>
</dbReference>
<keyword evidence="2 10" id="KW-0645">Protease</keyword>
<dbReference type="GO" id="GO:0016020">
    <property type="term" value="C:membrane"/>
    <property type="evidence" value="ECO:0007669"/>
    <property type="project" value="UniProtKB-SubCell"/>
</dbReference>
<evidence type="ECO:0000256" key="4">
    <source>
        <dbReference type="ARBA" id="ARBA00022801"/>
    </source>
</evidence>
<dbReference type="GO" id="GO:0004252">
    <property type="term" value="F:serine-type endopeptidase activity"/>
    <property type="evidence" value="ECO:0007669"/>
    <property type="project" value="InterPro"/>
</dbReference>